<sequence>MGEQDPFSGVVTAATVYAAVVNVGERVGQVDHKVDLVDNKVVAVDQKVDGVVSSVADLQARVRELESIDTRQETAIETSVADVADLQSRVRDLEANRWPRGLPTVLAFASLVIALAALWRGWS</sequence>
<comment type="caution">
    <text evidence="1">The sequence shown here is derived from an EMBL/GenBank/DDBJ whole genome shotgun (WGS) entry which is preliminary data.</text>
</comment>
<gene>
    <name evidence="1" type="ORF">ACFSKW_39450</name>
</gene>
<dbReference type="Gene3D" id="1.20.5.340">
    <property type="match status" value="1"/>
</dbReference>
<dbReference type="RefSeq" id="WP_379578855.1">
    <property type="nucleotide sequence ID" value="NZ_JBHUFV010000061.1"/>
</dbReference>
<accession>A0ABW4T6Z5</accession>
<organism evidence="1 2">
    <name type="scientific">Nonomuraea mangrovi</name>
    <dbReference type="NCBI Taxonomy" id="2316207"/>
    <lineage>
        <taxon>Bacteria</taxon>
        <taxon>Bacillati</taxon>
        <taxon>Actinomycetota</taxon>
        <taxon>Actinomycetes</taxon>
        <taxon>Streptosporangiales</taxon>
        <taxon>Streptosporangiaceae</taxon>
        <taxon>Nonomuraea</taxon>
    </lineage>
</organism>
<name>A0ABW4T6Z5_9ACTN</name>
<proteinExistence type="predicted"/>
<protein>
    <submittedName>
        <fullName evidence="1">Uncharacterized protein</fullName>
    </submittedName>
</protein>
<dbReference type="EMBL" id="JBHUFV010000061">
    <property type="protein sequence ID" value="MFD1937561.1"/>
    <property type="molecule type" value="Genomic_DNA"/>
</dbReference>
<keyword evidence="2" id="KW-1185">Reference proteome</keyword>
<dbReference type="Proteomes" id="UP001597368">
    <property type="component" value="Unassembled WGS sequence"/>
</dbReference>
<evidence type="ECO:0000313" key="1">
    <source>
        <dbReference type="EMBL" id="MFD1937561.1"/>
    </source>
</evidence>
<reference evidence="2" key="1">
    <citation type="journal article" date="2019" name="Int. J. Syst. Evol. Microbiol.">
        <title>The Global Catalogue of Microorganisms (GCM) 10K type strain sequencing project: providing services to taxonomists for standard genome sequencing and annotation.</title>
        <authorList>
            <consortium name="The Broad Institute Genomics Platform"/>
            <consortium name="The Broad Institute Genome Sequencing Center for Infectious Disease"/>
            <person name="Wu L."/>
            <person name="Ma J."/>
        </authorList>
    </citation>
    <scope>NUCLEOTIDE SEQUENCE [LARGE SCALE GENOMIC DNA]</scope>
    <source>
        <strain evidence="2">ICMP 6774ER</strain>
    </source>
</reference>
<evidence type="ECO:0000313" key="2">
    <source>
        <dbReference type="Proteomes" id="UP001597368"/>
    </source>
</evidence>